<dbReference type="EMBL" id="CP036287">
    <property type="protein sequence ID" value="QDU65859.1"/>
    <property type="molecule type" value="Genomic_DNA"/>
</dbReference>
<evidence type="ECO:0000313" key="3">
    <source>
        <dbReference type="Proteomes" id="UP000316921"/>
    </source>
</evidence>
<gene>
    <name evidence="2" type="ORF">Pla133_09250</name>
</gene>
<dbReference type="InterPro" id="IPR011050">
    <property type="entry name" value="Pectin_lyase_fold/virulence"/>
</dbReference>
<name>A0A518BFU9_9BACT</name>
<dbReference type="SUPFAM" id="SSF51126">
    <property type="entry name" value="Pectin lyase-like"/>
    <property type="match status" value="1"/>
</dbReference>
<dbReference type="InterPro" id="IPR012334">
    <property type="entry name" value="Pectin_lyas_fold"/>
</dbReference>
<keyword evidence="3" id="KW-1185">Reference proteome</keyword>
<dbReference type="Proteomes" id="UP000316921">
    <property type="component" value="Chromosome"/>
</dbReference>
<dbReference type="KEGG" id="pbap:Pla133_09250"/>
<evidence type="ECO:0000256" key="1">
    <source>
        <dbReference type="SAM" id="SignalP"/>
    </source>
</evidence>
<accession>A0A518BFU9</accession>
<keyword evidence="1" id="KW-0732">Signal</keyword>
<proteinExistence type="predicted"/>
<feature type="chain" id="PRO_5021969333" evidence="1">
    <location>
        <begin position="27"/>
        <end position="540"/>
    </location>
</feature>
<organism evidence="2 3">
    <name type="scientific">Engelhardtia mirabilis</name>
    <dbReference type="NCBI Taxonomy" id="2528011"/>
    <lineage>
        <taxon>Bacteria</taxon>
        <taxon>Pseudomonadati</taxon>
        <taxon>Planctomycetota</taxon>
        <taxon>Planctomycetia</taxon>
        <taxon>Planctomycetia incertae sedis</taxon>
        <taxon>Engelhardtia</taxon>
    </lineage>
</organism>
<evidence type="ECO:0000313" key="2">
    <source>
        <dbReference type="EMBL" id="QDU65859.1"/>
    </source>
</evidence>
<sequence precursor="true">MLRKLSLTRAAVPLLSLATLGAPALAQTTRFVPMQYATIQSAIDASNTGDTVLVSPGIYDEHDLVVAKSITIQGVLGPEVTVIDAKHMGRVMLITESPTISGLTLTHGRAPDGFFGLPGLPGIYDSVSGATTSGWPGQDGGAGEAGGAIFASSPGSPRIVNCILAENRAGDGGPGGAGGAGFDGEFGLIAIYNPTSGGPGGAGGHGGDGGAIFVSGGDMLVHQCVFRLNSAGNGGAGGAGGPGGDAYSNSIDCTADGASGGKGGNGGVGGYGGGVLVSPVGTGGGTVDIRQCVFTSASAGYGGSSGFGGPGGAGATGLFCSSAGGSTGSHGQNSGPGLGDSVYAWGGTNCSVVGSIATPVGQSKNPFLGTTSATYSNFPKGDITPGGNIYADPEFVAELQMDYRLSATSPCIDAGDSASLAALTDPAVLVDRDGNPRYHDDVATVDTGTLGPAGEPVIDMGAFEYGAGPAPILPAAYVSAQLGSRGGFGSFGTPLDTITSGIGVAGGGTVAITGGTYAEPATLFSAPARLISSGGAVRVE</sequence>
<dbReference type="Gene3D" id="2.160.20.10">
    <property type="entry name" value="Single-stranded right-handed beta-helix, Pectin lyase-like"/>
    <property type="match status" value="1"/>
</dbReference>
<feature type="signal peptide" evidence="1">
    <location>
        <begin position="1"/>
        <end position="26"/>
    </location>
</feature>
<protein>
    <submittedName>
        <fullName evidence="2">Uncharacterized protein</fullName>
    </submittedName>
</protein>
<dbReference type="AlphaFoldDB" id="A0A518BFU9"/>
<reference evidence="2 3" key="1">
    <citation type="submission" date="2019-02" db="EMBL/GenBank/DDBJ databases">
        <title>Deep-cultivation of Planctomycetes and their phenomic and genomic characterization uncovers novel biology.</title>
        <authorList>
            <person name="Wiegand S."/>
            <person name="Jogler M."/>
            <person name="Boedeker C."/>
            <person name="Pinto D."/>
            <person name="Vollmers J."/>
            <person name="Rivas-Marin E."/>
            <person name="Kohn T."/>
            <person name="Peeters S.H."/>
            <person name="Heuer A."/>
            <person name="Rast P."/>
            <person name="Oberbeckmann S."/>
            <person name="Bunk B."/>
            <person name="Jeske O."/>
            <person name="Meyerdierks A."/>
            <person name="Storesund J.E."/>
            <person name="Kallscheuer N."/>
            <person name="Luecker S."/>
            <person name="Lage O.M."/>
            <person name="Pohl T."/>
            <person name="Merkel B.J."/>
            <person name="Hornburger P."/>
            <person name="Mueller R.-W."/>
            <person name="Bruemmer F."/>
            <person name="Labrenz M."/>
            <person name="Spormann A.M."/>
            <person name="Op den Camp H."/>
            <person name="Overmann J."/>
            <person name="Amann R."/>
            <person name="Jetten M.S.M."/>
            <person name="Mascher T."/>
            <person name="Medema M.H."/>
            <person name="Devos D.P."/>
            <person name="Kaster A.-K."/>
            <person name="Ovreas L."/>
            <person name="Rohde M."/>
            <person name="Galperin M.Y."/>
            <person name="Jogler C."/>
        </authorList>
    </citation>
    <scope>NUCLEOTIDE SEQUENCE [LARGE SCALE GENOMIC DNA]</scope>
    <source>
        <strain evidence="2 3">Pla133</strain>
    </source>
</reference>
<dbReference type="RefSeq" id="WP_419192123.1">
    <property type="nucleotide sequence ID" value="NZ_CP036287.1"/>
</dbReference>